<geneLocation type="plasmid" evidence="5">
    <name>ppaby1</name>
</geneLocation>
<dbReference type="InterPro" id="IPR015590">
    <property type="entry name" value="Aldehyde_DH_dom"/>
</dbReference>
<keyword evidence="5" id="KW-1185">Reference proteome</keyword>
<dbReference type="EC" id="1.2.1.8" evidence="4"/>
<accession>A0A1P8UMP1</accession>
<sequence>MAESEYRARLLIGGELVEAADGRWMESYDPTTGAVLGYAARAGAADVEAAVAAAQQAGPGWAGMSMDGRIGYLRKLAAAIRARAEEIADLDARDTGNLRKPMLGDALRAADRLEYYAGLGHAVQGASYPATPGHLHFSTREPFGVVARIVAFNHPFFFLASRIAAPLVMGNTVVAKSPDQAPLTGQILGEICREVMPAGVVNILSGSGAEAGDALVVHPEVKRIGFIGSVGTAQRISARAAGAGIKCVTHELGGKNMMIVMPDADTDKAAKLAVDGMNFQWQGQSCGSTSLLAVHDAIYDEVMEKVRARMAQIRVGDPFDAGAGMGPLISQAHFDKVSGAIAKGRESGATLLCGGGRPEGADFAEGYWIEPTLFGDVPTDSALATEEIFGPVLSALRWSDPAQIAAIDAASPLGLTAAVVGQDIDRALAFARHLRVGYVYVNCVGPHYVGVPYGGLKNSGVGREEGLEEMLSYTETKSFNIAVPGLGA</sequence>
<dbReference type="AlphaFoldDB" id="A0A1P8UMP1"/>
<dbReference type="Gene3D" id="3.40.605.10">
    <property type="entry name" value="Aldehyde Dehydrogenase, Chain A, domain 1"/>
    <property type="match status" value="1"/>
</dbReference>
<evidence type="ECO:0000313" key="5">
    <source>
        <dbReference type="Proteomes" id="UP000187059"/>
    </source>
</evidence>
<dbReference type="InterPro" id="IPR016161">
    <property type="entry name" value="Ald_DH/histidinol_DH"/>
</dbReference>
<feature type="domain" description="Aldehyde dehydrogenase" evidence="3">
    <location>
        <begin position="19"/>
        <end position="478"/>
    </location>
</feature>
<dbReference type="InterPro" id="IPR016163">
    <property type="entry name" value="Ald_DH_C"/>
</dbReference>
<organism evidence="4 5">
    <name type="scientific">Salipiger abyssi</name>
    <dbReference type="NCBI Taxonomy" id="1250539"/>
    <lineage>
        <taxon>Bacteria</taxon>
        <taxon>Pseudomonadati</taxon>
        <taxon>Pseudomonadota</taxon>
        <taxon>Alphaproteobacteria</taxon>
        <taxon>Rhodobacterales</taxon>
        <taxon>Roseobacteraceae</taxon>
        <taxon>Salipiger</taxon>
    </lineage>
</organism>
<protein>
    <submittedName>
        <fullName evidence="4">Betaine-aldehyde dehydrogenase</fullName>
        <ecNumber evidence="4">1.2.1.8</ecNumber>
    </submittedName>
</protein>
<evidence type="ECO:0000256" key="1">
    <source>
        <dbReference type="ARBA" id="ARBA00009986"/>
    </source>
</evidence>
<proteinExistence type="inferred from homology"/>
<keyword evidence="2 4" id="KW-0560">Oxidoreductase</keyword>
<dbReference type="Proteomes" id="UP000187059">
    <property type="component" value="Plasmid pPABY1"/>
</dbReference>
<evidence type="ECO:0000256" key="2">
    <source>
        <dbReference type="ARBA" id="ARBA00023002"/>
    </source>
</evidence>
<keyword evidence="4" id="KW-0614">Plasmid</keyword>
<evidence type="ECO:0000313" key="4">
    <source>
        <dbReference type="EMBL" id="APZ50671.1"/>
    </source>
</evidence>
<reference evidence="4 5" key="1">
    <citation type="submission" date="2016-04" db="EMBL/GenBank/DDBJ databases">
        <title>Deep-sea bacteria in the southern Pacific.</title>
        <authorList>
            <person name="Tang K."/>
        </authorList>
    </citation>
    <scope>NUCLEOTIDE SEQUENCE [LARGE SCALE GENOMIC DNA]</scope>
    <source>
        <strain evidence="4 5">JLT2014</strain>
        <plasmid evidence="5">ppaby1</plasmid>
    </source>
</reference>
<comment type="similarity">
    <text evidence="1">Belongs to the aldehyde dehydrogenase family.</text>
</comment>
<dbReference type="Gene3D" id="3.40.309.10">
    <property type="entry name" value="Aldehyde Dehydrogenase, Chain A, domain 2"/>
    <property type="match status" value="1"/>
</dbReference>
<gene>
    <name evidence="4" type="ORF">Ga0080574_TMP337</name>
</gene>
<dbReference type="InterPro" id="IPR016162">
    <property type="entry name" value="Ald_DH_N"/>
</dbReference>
<evidence type="ECO:0000259" key="3">
    <source>
        <dbReference type="Pfam" id="PF00171"/>
    </source>
</evidence>
<dbReference type="EMBL" id="CP015091">
    <property type="protein sequence ID" value="APZ50671.1"/>
    <property type="molecule type" value="Genomic_DNA"/>
</dbReference>
<dbReference type="PANTHER" id="PTHR11699">
    <property type="entry name" value="ALDEHYDE DEHYDROGENASE-RELATED"/>
    <property type="match status" value="1"/>
</dbReference>
<dbReference type="OrthoDB" id="7827050at2"/>
<dbReference type="Pfam" id="PF00171">
    <property type="entry name" value="Aldedh"/>
    <property type="match status" value="1"/>
</dbReference>
<dbReference type="RefSeq" id="WP_076694634.1">
    <property type="nucleotide sequence ID" value="NZ_CP015091.1"/>
</dbReference>
<name>A0A1P8UMP1_9RHOB</name>
<dbReference type="SUPFAM" id="SSF53720">
    <property type="entry name" value="ALDH-like"/>
    <property type="match status" value="1"/>
</dbReference>
<dbReference type="FunFam" id="3.40.605.10:FF:000007">
    <property type="entry name" value="NAD/NADP-dependent betaine aldehyde dehydrogenase"/>
    <property type="match status" value="1"/>
</dbReference>
<dbReference type="KEGG" id="paby:Ga0080574_TMP337"/>
<dbReference type="GO" id="GO:0008802">
    <property type="term" value="F:betaine-aldehyde dehydrogenase (NAD+) activity"/>
    <property type="evidence" value="ECO:0007669"/>
    <property type="project" value="UniProtKB-EC"/>
</dbReference>